<evidence type="ECO:0008006" key="3">
    <source>
        <dbReference type="Google" id="ProtNLM"/>
    </source>
</evidence>
<dbReference type="SUPFAM" id="SSF50978">
    <property type="entry name" value="WD40 repeat-like"/>
    <property type="match status" value="1"/>
</dbReference>
<dbReference type="InterPro" id="IPR036322">
    <property type="entry name" value="WD40_repeat_dom_sf"/>
</dbReference>
<keyword evidence="2" id="KW-1185">Reference proteome</keyword>
<protein>
    <recommendedName>
        <fullName evidence="3">LisH domain-containing protein</fullName>
    </recommendedName>
</protein>
<name>A0ABP0ZGP8_9ASCO</name>
<evidence type="ECO:0000313" key="2">
    <source>
        <dbReference type="Proteomes" id="UP001497383"/>
    </source>
</evidence>
<dbReference type="Proteomes" id="UP001497383">
    <property type="component" value="Chromosome 1"/>
</dbReference>
<proteinExistence type="predicted"/>
<gene>
    <name evidence="1" type="ORF">LODBEIA_P05450</name>
</gene>
<dbReference type="GeneID" id="92205741"/>
<reference evidence="1 2" key="1">
    <citation type="submission" date="2024-03" db="EMBL/GenBank/DDBJ databases">
        <authorList>
            <person name="Brejova B."/>
        </authorList>
    </citation>
    <scope>NUCLEOTIDE SEQUENCE [LARGE SCALE GENOMIC DNA]</scope>
    <source>
        <strain evidence="1 2">CBS 14171</strain>
    </source>
</reference>
<accession>A0ABP0ZGP8</accession>
<dbReference type="InterPro" id="IPR006594">
    <property type="entry name" value="LisH"/>
</dbReference>
<organism evidence="1 2">
    <name type="scientific">Lodderomyces beijingensis</name>
    <dbReference type="NCBI Taxonomy" id="1775926"/>
    <lineage>
        <taxon>Eukaryota</taxon>
        <taxon>Fungi</taxon>
        <taxon>Dikarya</taxon>
        <taxon>Ascomycota</taxon>
        <taxon>Saccharomycotina</taxon>
        <taxon>Pichiomycetes</taxon>
        <taxon>Debaryomycetaceae</taxon>
        <taxon>Candida/Lodderomyces clade</taxon>
        <taxon>Lodderomyces</taxon>
    </lineage>
</organism>
<dbReference type="PROSITE" id="PS50896">
    <property type="entry name" value="LISH"/>
    <property type="match status" value="1"/>
</dbReference>
<evidence type="ECO:0000313" key="1">
    <source>
        <dbReference type="EMBL" id="CAK9435929.1"/>
    </source>
</evidence>
<dbReference type="RefSeq" id="XP_066827483.1">
    <property type="nucleotide sequence ID" value="XM_066975783.1"/>
</dbReference>
<dbReference type="EMBL" id="OZ022405">
    <property type="protein sequence ID" value="CAK9435929.1"/>
    <property type="molecule type" value="Genomic_DNA"/>
</dbReference>
<sequence>MPRDISPSHELIAHFLKDNGYGETLAQFEKEHGKPIQPKLLNNVESLSDIIEDRLNYNTLVEELNKSNIDSVAENLPPALKAIADSQFEDWISPFPHTPRQLDGISALILSSAYDAATGDVYFTTNDGRVLLRSRDEEIKSFKLGEIIKKVMIIDNQETIALLAMSGMLYLKRTRSLESISQFATGSRFVVDAQYIRLGKEDYIVTLAWNNSLKLSRVKAKEKQVEQVSELKLNQQGTCFGLTIYRDRLVLLLGKLDNTLLEVYTLEGEVEEEDGKNKFELKYKISINDAEFTTASFSPRRIIIWNSGEHAGEIPLVAVATSHEPYMRVIITSLIDFDAVTSTSTSTEIRRNQIIRNLNTMSPQDKFSQPIIAWRLGTEKNNNNKVSGIWVMGDDGVIRGMDVVSGDVAVELKDDITNTGQGQSKSQTNHGKIKEFIGFVDQNRETLISCAVDKSITQWT</sequence>